<dbReference type="InterPro" id="IPR015943">
    <property type="entry name" value="WD40/YVTN_repeat-like_dom_sf"/>
</dbReference>
<dbReference type="PROSITE" id="PS50294">
    <property type="entry name" value="WD_REPEATS_REGION"/>
    <property type="match status" value="4"/>
</dbReference>
<dbReference type="PROSITE" id="PS00678">
    <property type="entry name" value="WD_REPEATS_1"/>
    <property type="match status" value="2"/>
</dbReference>
<dbReference type="OMA" id="FAMCFDQ"/>
<dbReference type="PRINTS" id="PR00320">
    <property type="entry name" value="GPROTEINBRPT"/>
</dbReference>
<dbReference type="GO" id="GO:0000974">
    <property type="term" value="C:Prp19 complex"/>
    <property type="evidence" value="ECO:0007669"/>
    <property type="project" value="TreeGrafter"/>
</dbReference>
<dbReference type="eggNOG" id="KOG0285">
    <property type="taxonomic scope" value="Eukaryota"/>
</dbReference>
<feature type="region of interest" description="Disordered" evidence="5">
    <location>
        <begin position="92"/>
        <end position="111"/>
    </location>
</feature>
<proteinExistence type="inferred from homology"/>
<gene>
    <name evidence="6" type="ORF">AMAG_00861</name>
</gene>
<dbReference type="InterPro" id="IPR019775">
    <property type="entry name" value="WD40_repeat_CS"/>
</dbReference>
<feature type="compositionally biased region" description="Low complexity" evidence="5">
    <location>
        <begin position="94"/>
        <end position="111"/>
    </location>
</feature>
<feature type="repeat" description="WD" evidence="4">
    <location>
        <begin position="198"/>
        <end position="239"/>
    </location>
</feature>
<evidence type="ECO:0000313" key="6">
    <source>
        <dbReference type="EMBL" id="KNE54917.1"/>
    </source>
</evidence>
<sequence length="478" mass="52308">MTGPIPDEQPPVDLLAEQSRKRTRAFFALNSGIGALEEPSSQRLKLTYKYDAEYKAVQVLPAVAVPKARTDAAPASPVRPLAAPGSTVPVLPHPANGATAPSAAAPGPSSSQALALIPAPTTQKPQAPQGTMTRLGQSRSVPPPRWHAPWKLMRVISGHTGWVRSVAVDVSNEWFVTGGGDRLIKIWDLASGQLKLTLTGHISPVRGLAVSARHPYLFSAGEDKMVKCWDLETNKVIRHYHGHLSGVYALNLHPTLDLIATGGRDSTIRLWDMRTKQQVHVLTGHSQTVGTLLTQGSEFQLVSGSFDSTVKLWDIRMGKCKGTLTHHKKSVRALAMHPNESTFVSGSPDNIKQWVMHKDDPQSEFPNVRFVQNFSGQQGIVNCLAANHEGVLFSGGDNGSMHFWDWRTGYNFQSLFTTAQPGSLASEAGIFAATFDQTGSRLITCEADKSIKIWKEDEKATPESHPMQWRPELKKTRY</sequence>
<dbReference type="EMBL" id="GG745328">
    <property type="protein sequence ID" value="KNE54917.1"/>
    <property type="molecule type" value="Genomic_DNA"/>
</dbReference>
<feature type="repeat" description="WD" evidence="4">
    <location>
        <begin position="156"/>
        <end position="197"/>
    </location>
</feature>
<dbReference type="PANTHER" id="PTHR19923">
    <property type="entry name" value="WD40 REPEAT PROTEINPRL1/PRL2-RELATED"/>
    <property type="match status" value="1"/>
</dbReference>
<dbReference type="GO" id="GO:0071011">
    <property type="term" value="C:precatalytic spliceosome"/>
    <property type="evidence" value="ECO:0007669"/>
    <property type="project" value="TreeGrafter"/>
</dbReference>
<dbReference type="InterPro" id="IPR001680">
    <property type="entry name" value="WD40_rpt"/>
</dbReference>
<evidence type="ECO:0000256" key="4">
    <source>
        <dbReference type="PROSITE-ProRule" id="PRU00221"/>
    </source>
</evidence>
<dbReference type="InterPro" id="IPR020472">
    <property type="entry name" value="WD40_PAC1"/>
</dbReference>
<dbReference type="InterPro" id="IPR045241">
    <property type="entry name" value="Prp46/PLRG1-like"/>
</dbReference>
<dbReference type="SMART" id="SM00320">
    <property type="entry name" value="WD40"/>
    <property type="match status" value="7"/>
</dbReference>
<feature type="repeat" description="WD" evidence="4">
    <location>
        <begin position="282"/>
        <end position="323"/>
    </location>
</feature>
<reference evidence="6 7" key="1">
    <citation type="submission" date="2009-11" db="EMBL/GenBank/DDBJ databases">
        <title>Annotation of Allomyces macrogynus ATCC 38327.</title>
        <authorList>
            <consortium name="The Broad Institute Genome Sequencing Platform"/>
            <person name="Russ C."/>
            <person name="Cuomo C."/>
            <person name="Burger G."/>
            <person name="Gray M.W."/>
            <person name="Holland P.W.H."/>
            <person name="King N."/>
            <person name="Lang F.B.F."/>
            <person name="Roger A.J."/>
            <person name="Ruiz-Trillo I."/>
            <person name="Young S.K."/>
            <person name="Zeng Q."/>
            <person name="Gargeya S."/>
            <person name="Fitzgerald M."/>
            <person name="Haas B."/>
            <person name="Abouelleil A."/>
            <person name="Alvarado L."/>
            <person name="Arachchi H.M."/>
            <person name="Berlin A."/>
            <person name="Chapman S.B."/>
            <person name="Gearin G."/>
            <person name="Goldberg J."/>
            <person name="Griggs A."/>
            <person name="Gujja S."/>
            <person name="Hansen M."/>
            <person name="Heiman D."/>
            <person name="Howarth C."/>
            <person name="Larimer J."/>
            <person name="Lui A."/>
            <person name="MacDonald P.J.P."/>
            <person name="McCowen C."/>
            <person name="Montmayeur A."/>
            <person name="Murphy C."/>
            <person name="Neiman D."/>
            <person name="Pearson M."/>
            <person name="Priest M."/>
            <person name="Roberts A."/>
            <person name="Saif S."/>
            <person name="Shea T."/>
            <person name="Sisk P."/>
            <person name="Stolte C."/>
            <person name="Sykes S."/>
            <person name="Wortman J."/>
            <person name="Nusbaum C."/>
            <person name="Birren B."/>
        </authorList>
    </citation>
    <scope>NUCLEOTIDE SEQUENCE [LARGE SCALE GENOMIC DNA]</scope>
    <source>
        <strain evidence="6 7">ATCC 38327</strain>
    </source>
</reference>
<dbReference type="CDD" id="cd00200">
    <property type="entry name" value="WD40"/>
    <property type="match status" value="1"/>
</dbReference>
<reference evidence="7" key="2">
    <citation type="submission" date="2009-11" db="EMBL/GenBank/DDBJ databases">
        <title>The Genome Sequence of Allomyces macrogynus strain ATCC 38327.</title>
        <authorList>
            <consortium name="The Broad Institute Genome Sequencing Platform"/>
            <person name="Russ C."/>
            <person name="Cuomo C."/>
            <person name="Shea T."/>
            <person name="Young S.K."/>
            <person name="Zeng Q."/>
            <person name="Koehrsen M."/>
            <person name="Haas B."/>
            <person name="Borodovsky M."/>
            <person name="Guigo R."/>
            <person name="Alvarado L."/>
            <person name="Berlin A."/>
            <person name="Borenstein D."/>
            <person name="Chen Z."/>
            <person name="Engels R."/>
            <person name="Freedman E."/>
            <person name="Gellesch M."/>
            <person name="Goldberg J."/>
            <person name="Griggs A."/>
            <person name="Gujja S."/>
            <person name="Heiman D."/>
            <person name="Hepburn T."/>
            <person name="Howarth C."/>
            <person name="Jen D."/>
            <person name="Larson L."/>
            <person name="Lewis B."/>
            <person name="Mehta T."/>
            <person name="Park D."/>
            <person name="Pearson M."/>
            <person name="Roberts A."/>
            <person name="Saif S."/>
            <person name="Shenoy N."/>
            <person name="Sisk P."/>
            <person name="Stolte C."/>
            <person name="Sykes S."/>
            <person name="Walk T."/>
            <person name="White J."/>
            <person name="Yandava C."/>
            <person name="Burger G."/>
            <person name="Gray M.W."/>
            <person name="Holland P.W.H."/>
            <person name="King N."/>
            <person name="Lang F.B.F."/>
            <person name="Roger A.J."/>
            <person name="Ruiz-Trillo I."/>
            <person name="Lander E."/>
            <person name="Nusbaum C."/>
        </authorList>
    </citation>
    <scope>NUCLEOTIDE SEQUENCE [LARGE SCALE GENOMIC DNA]</scope>
    <source>
        <strain evidence="7">ATCC 38327</strain>
    </source>
</reference>
<accession>A0A0L0RWZ6</accession>
<dbReference type="SUPFAM" id="SSF50978">
    <property type="entry name" value="WD40 repeat-like"/>
    <property type="match status" value="1"/>
</dbReference>
<dbReference type="Pfam" id="PF00400">
    <property type="entry name" value="WD40"/>
    <property type="match status" value="7"/>
</dbReference>
<comment type="similarity">
    <text evidence="3">Belongs to the WD repeat PRL1/PRL2 family.</text>
</comment>
<dbReference type="GO" id="GO:0071013">
    <property type="term" value="C:catalytic step 2 spliceosome"/>
    <property type="evidence" value="ECO:0007669"/>
    <property type="project" value="TreeGrafter"/>
</dbReference>
<organism evidence="6 7">
    <name type="scientific">Allomyces macrogynus (strain ATCC 38327)</name>
    <name type="common">Allomyces javanicus var. macrogynus</name>
    <dbReference type="NCBI Taxonomy" id="578462"/>
    <lineage>
        <taxon>Eukaryota</taxon>
        <taxon>Fungi</taxon>
        <taxon>Fungi incertae sedis</taxon>
        <taxon>Blastocladiomycota</taxon>
        <taxon>Blastocladiomycetes</taxon>
        <taxon>Blastocladiales</taxon>
        <taxon>Blastocladiaceae</taxon>
        <taxon>Allomyces</taxon>
    </lineage>
</organism>
<dbReference type="Gene3D" id="2.130.10.10">
    <property type="entry name" value="YVTN repeat-like/Quinoprotein amine dehydrogenase"/>
    <property type="match status" value="1"/>
</dbReference>
<evidence type="ECO:0000256" key="1">
    <source>
        <dbReference type="ARBA" id="ARBA00022574"/>
    </source>
</evidence>
<feature type="repeat" description="WD" evidence="4">
    <location>
        <begin position="240"/>
        <end position="281"/>
    </location>
</feature>
<keyword evidence="2" id="KW-0677">Repeat</keyword>
<dbReference type="STRING" id="578462.A0A0L0RWZ6"/>
<dbReference type="OrthoDB" id="10256122at2759"/>
<evidence type="ECO:0000256" key="2">
    <source>
        <dbReference type="ARBA" id="ARBA00022737"/>
    </source>
</evidence>
<keyword evidence="1 4" id="KW-0853">WD repeat</keyword>
<evidence type="ECO:0000256" key="3">
    <source>
        <dbReference type="ARBA" id="ARBA00025726"/>
    </source>
</evidence>
<evidence type="ECO:0000313" key="7">
    <source>
        <dbReference type="Proteomes" id="UP000054350"/>
    </source>
</evidence>
<feature type="compositionally biased region" description="Polar residues" evidence="5">
    <location>
        <begin position="130"/>
        <end position="140"/>
    </location>
</feature>
<feature type="compositionally biased region" description="Low complexity" evidence="5">
    <location>
        <begin position="120"/>
        <end position="129"/>
    </location>
</feature>
<dbReference type="FunFam" id="2.130.10.10:FF:000012">
    <property type="entry name" value="Putative pleiotropic regulator 1"/>
    <property type="match status" value="1"/>
</dbReference>
<keyword evidence="7" id="KW-1185">Reference proteome</keyword>
<dbReference type="PROSITE" id="PS50082">
    <property type="entry name" value="WD_REPEATS_2"/>
    <property type="match status" value="5"/>
</dbReference>
<dbReference type="InterPro" id="IPR036322">
    <property type="entry name" value="WD40_repeat_dom_sf"/>
</dbReference>
<feature type="region of interest" description="Disordered" evidence="5">
    <location>
        <begin position="120"/>
        <end position="143"/>
    </location>
</feature>
<dbReference type="VEuPathDB" id="FungiDB:AMAG_00861"/>
<dbReference type="Proteomes" id="UP000054350">
    <property type="component" value="Unassembled WGS sequence"/>
</dbReference>
<dbReference type="PANTHER" id="PTHR19923:SF0">
    <property type="entry name" value="PLEIOTROPIC REGULATOR 1"/>
    <property type="match status" value="1"/>
</dbReference>
<dbReference type="GO" id="GO:0000398">
    <property type="term" value="P:mRNA splicing, via spliceosome"/>
    <property type="evidence" value="ECO:0007669"/>
    <property type="project" value="InterPro"/>
</dbReference>
<feature type="repeat" description="WD" evidence="4">
    <location>
        <begin position="374"/>
        <end position="414"/>
    </location>
</feature>
<dbReference type="AlphaFoldDB" id="A0A0L0RWZ6"/>
<evidence type="ECO:0000256" key="5">
    <source>
        <dbReference type="SAM" id="MobiDB-lite"/>
    </source>
</evidence>
<name>A0A0L0RWZ6_ALLM3</name>
<feature type="region of interest" description="Disordered" evidence="5">
    <location>
        <begin position="457"/>
        <end position="478"/>
    </location>
</feature>
<protein>
    <submittedName>
        <fullName evidence="6">Uncharacterized protein</fullName>
    </submittedName>
</protein>